<dbReference type="Proteomes" id="UP000004814">
    <property type="component" value="Unassembled WGS sequence"/>
</dbReference>
<evidence type="ECO:0000313" key="2">
    <source>
        <dbReference type="EMBL" id="EDT40998.1"/>
    </source>
</evidence>
<gene>
    <name evidence="2" type="ORF">BamMEX5DRAFT_3249</name>
</gene>
<keyword evidence="1" id="KW-1133">Transmembrane helix</keyword>
<dbReference type="AlphaFoldDB" id="B1T633"/>
<reference evidence="2 3" key="1">
    <citation type="submission" date="2008-03" db="EMBL/GenBank/DDBJ databases">
        <title>Sequencing of the draft genome and assembly of Burkholderia ambifaria MEX-5.</title>
        <authorList>
            <consortium name="US DOE Joint Genome Institute (JGI-PGF)"/>
            <person name="Copeland A."/>
            <person name="Lucas S."/>
            <person name="Lapidus A."/>
            <person name="Glavina del Rio T."/>
            <person name="Dalin E."/>
            <person name="Tice H."/>
            <person name="Bruce D."/>
            <person name="Goodwin L."/>
            <person name="Pitluck S."/>
            <person name="Larimer F."/>
            <person name="Land M.L."/>
            <person name="Hauser L."/>
            <person name="Tiedje J."/>
            <person name="Richardson P."/>
        </authorList>
    </citation>
    <scope>NUCLEOTIDE SEQUENCE [LARGE SCALE GENOMIC DNA]</scope>
    <source>
        <strain evidence="2 3">MEX-5</strain>
    </source>
</reference>
<evidence type="ECO:0000256" key="1">
    <source>
        <dbReference type="SAM" id="Phobius"/>
    </source>
</evidence>
<sequence>MESYARRTRVQAKALHFGGFWHPKAADQVGADFELDVMRRAEGIRIAPAFGLPALYRVGPPVDAEHKACALVGRQGFRDVHHDHIDGTTVAFSMMIWNVFALFQLPVMPAMPVFVVLSA</sequence>
<organism evidence="2 3">
    <name type="scientific">Burkholderia ambifaria MEX-5</name>
    <dbReference type="NCBI Taxonomy" id="396597"/>
    <lineage>
        <taxon>Bacteria</taxon>
        <taxon>Pseudomonadati</taxon>
        <taxon>Pseudomonadota</taxon>
        <taxon>Betaproteobacteria</taxon>
        <taxon>Burkholderiales</taxon>
        <taxon>Burkholderiaceae</taxon>
        <taxon>Burkholderia</taxon>
        <taxon>Burkholderia cepacia complex</taxon>
    </lineage>
</organism>
<evidence type="ECO:0000313" key="3">
    <source>
        <dbReference type="Proteomes" id="UP000004814"/>
    </source>
</evidence>
<proteinExistence type="predicted"/>
<dbReference type="EMBL" id="ABLK01000097">
    <property type="protein sequence ID" value="EDT40998.1"/>
    <property type="molecule type" value="Genomic_DNA"/>
</dbReference>
<feature type="transmembrane region" description="Helical" evidence="1">
    <location>
        <begin position="95"/>
        <end position="117"/>
    </location>
</feature>
<protein>
    <submittedName>
        <fullName evidence="2">Uncharacterized protein</fullName>
    </submittedName>
</protein>
<keyword evidence="1" id="KW-0812">Transmembrane</keyword>
<accession>B1T633</accession>
<keyword evidence="1" id="KW-0472">Membrane</keyword>
<comment type="caution">
    <text evidence="2">The sequence shown here is derived from an EMBL/GenBank/DDBJ whole genome shotgun (WGS) entry which is preliminary data.</text>
</comment>
<name>B1T633_9BURK</name>